<gene>
    <name evidence="1" type="ORF">HMPREF0663_12029</name>
</gene>
<dbReference type="Proteomes" id="UP000005580">
    <property type="component" value="Unassembled WGS sequence"/>
</dbReference>
<sequence>MDINFCVHRRDKGAKGILCLSAGDIPCSYHAYIVFLIALEDMFVEYRRRIYPNMR</sequence>
<dbReference type="EMBL" id="AEPE02000006">
    <property type="protein sequence ID" value="EFZ35962.1"/>
    <property type="molecule type" value="Genomic_DNA"/>
</dbReference>
<organism evidence="1 2">
    <name type="scientific">Hoylesella oralis ATCC 33269</name>
    <dbReference type="NCBI Taxonomy" id="873533"/>
    <lineage>
        <taxon>Bacteria</taxon>
        <taxon>Pseudomonadati</taxon>
        <taxon>Bacteroidota</taxon>
        <taxon>Bacteroidia</taxon>
        <taxon>Bacteroidales</taxon>
        <taxon>Prevotellaceae</taxon>
        <taxon>Hoylesella</taxon>
    </lineage>
</organism>
<reference evidence="1" key="1">
    <citation type="submission" date="2011-01" db="EMBL/GenBank/DDBJ databases">
        <authorList>
            <person name="Muzny D."/>
            <person name="Qin X."/>
            <person name="Buhay C."/>
            <person name="Dugan-Rocha S."/>
            <person name="Ding Y."/>
            <person name="Chen G."/>
            <person name="Hawes A."/>
            <person name="Holder M."/>
            <person name="Jhangiani S."/>
            <person name="Johnson A."/>
            <person name="Khan Z."/>
            <person name="Li Z."/>
            <person name="Liu W."/>
            <person name="Liu X."/>
            <person name="Perez L."/>
            <person name="Shen H."/>
            <person name="Wang Q."/>
            <person name="Watt J."/>
            <person name="Xi L."/>
            <person name="Xin Y."/>
            <person name="Zhou J."/>
            <person name="Deng J."/>
            <person name="Jiang H."/>
            <person name="Liu Y."/>
            <person name="Qu J."/>
            <person name="Song X.-Z."/>
            <person name="Zhang L."/>
            <person name="Villasana D."/>
            <person name="Johnson A."/>
            <person name="Liu J."/>
            <person name="Liyanage D."/>
            <person name="Lorensuhewa L."/>
            <person name="Robinson T."/>
            <person name="Song A."/>
            <person name="Song B.-B."/>
            <person name="Dinh H."/>
            <person name="Thornton R."/>
            <person name="Coyle M."/>
            <person name="Francisco L."/>
            <person name="Jackson L."/>
            <person name="Javaid M."/>
            <person name="Korchina V."/>
            <person name="Kovar C."/>
            <person name="Mata R."/>
            <person name="Mathew T."/>
            <person name="Ngo R."/>
            <person name="Nguyen L."/>
            <person name="Nguyen N."/>
            <person name="Okwuonu G."/>
            <person name="Ongeri F."/>
            <person name="Pham C."/>
            <person name="Simmons D."/>
            <person name="Wilczek-Boney K."/>
            <person name="Hale W."/>
            <person name="Jakkamsetti A."/>
            <person name="Pham P."/>
            <person name="Ruth R."/>
            <person name="San Lucas F."/>
            <person name="Warren J."/>
            <person name="Zhang J."/>
            <person name="Zhao Z."/>
            <person name="Zhou C."/>
            <person name="Zhu D."/>
            <person name="Lee S."/>
            <person name="Bess C."/>
            <person name="Blankenburg K."/>
            <person name="Forbes L."/>
            <person name="Fu Q."/>
            <person name="Gubbala S."/>
            <person name="Hirani K."/>
            <person name="Jayaseelan J.C."/>
            <person name="Lara F."/>
            <person name="Munidasa M."/>
            <person name="Palculict T."/>
            <person name="Patil S."/>
            <person name="Pu L.-L."/>
            <person name="Saada N."/>
            <person name="Tang L."/>
            <person name="Weissenberger G."/>
            <person name="Zhu Y."/>
            <person name="Hemphill L."/>
            <person name="Shang Y."/>
            <person name="Youmans B."/>
            <person name="Ayvaz T."/>
            <person name="Ross M."/>
            <person name="Santibanez J."/>
            <person name="Aqrawi P."/>
            <person name="Gross S."/>
            <person name="Joshi V."/>
            <person name="Fowler G."/>
            <person name="Nazareth L."/>
            <person name="Reid J."/>
            <person name="Worley K."/>
            <person name="Petrosino J."/>
            <person name="Highlander S."/>
            <person name="Gibbs R."/>
        </authorList>
    </citation>
    <scope>NUCLEOTIDE SEQUENCE [LARGE SCALE GENOMIC DNA]</scope>
    <source>
        <strain evidence="1">ATCC 33269</strain>
    </source>
</reference>
<proteinExistence type="predicted"/>
<comment type="caution">
    <text evidence="1">The sequence shown here is derived from an EMBL/GenBank/DDBJ whole genome shotgun (WGS) entry which is preliminary data.</text>
</comment>
<keyword evidence="2" id="KW-1185">Reference proteome</keyword>
<evidence type="ECO:0000313" key="1">
    <source>
        <dbReference type="EMBL" id="EFZ35962.1"/>
    </source>
</evidence>
<accession>E7RTF6</accession>
<dbReference type="AlphaFoldDB" id="E7RTF6"/>
<dbReference type="HOGENOM" id="CLU_3028553_0_0_10"/>
<name>E7RTF6_9BACT</name>
<protein>
    <submittedName>
        <fullName evidence="1">Uncharacterized protein</fullName>
    </submittedName>
</protein>
<evidence type="ECO:0000313" key="2">
    <source>
        <dbReference type="Proteomes" id="UP000005580"/>
    </source>
</evidence>